<evidence type="ECO:0000313" key="10">
    <source>
        <dbReference type="Proteomes" id="UP000291613"/>
    </source>
</evidence>
<dbReference type="EMBL" id="SIUB01000006">
    <property type="protein sequence ID" value="TBN51723.1"/>
    <property type="molecule type" value="Genomic_DNA"/>
</dbReference>
<dbReference type="NCBIfam" id="TIGR00254">
    <property type="entry name" value="GGDEF"/>
    <property type="match status" value="1"/>
</dbReference>
<dbReference type="CDD" id="cd01949">
    <property type="entry name" value="GGDEF"/>
    <property type="match status" value="1"/>
</dbReference>
<dbReference type="GO" id="GO:0007165">
    <property type="term" value="P:signal transduction"/>
    <property type="evidence" value="ECO:0007669"/>
    <property type="project" value="InterPro"/>
</dbReference>
<dbReference type="AlphaFoldDB" id="A0A4Q9GID8"/>
<dbReference type="PANTHER" id="PTHR44757:SF2">
    <property type="entry name" value="BIOFILM ARCHITECTURE MAINTENANCE PROTEIN MBAA"/>
    <property type="match status" value="1"/>
</dbReference>
<accession>A0A4Q9GID8</accession>
<dbReference type="InterPro" id="IPR035919">
    <property type="entry name" value="EAL_sf"/>
</dbReference>
<keyword evidence="2 5" id="KW-0812">Transmembrane</keyword>
<evidence type="ECO:0000259" key="7">
    <source>
        <dbReference type="PROSITE" id="PS50885"/>
    </source>
</evidence>
<dbReference type="Pfam" id="PF13520">
    <property type="entry name" value="AA_permease_2"/>
    <property type="match status" value="1"/>
</dbReference>
<evidence type="ECO:0000259" key="8">
    <source>
        <dbReference type="PROSITE" id="PS50887"/>
    </source>
</evidence>
<dbReference type="PANTHER" id="PTHR44757">
    <property type="entry name" value="DIGUANYLATE CYCLASE DGCP"/>
    <property type="match status" value="1"/>
</dbReference>
<dbReference type="InterPro" id="IPR052155">
    <property type="entry name" value="Biofilm_reg_signaling"/>
</dbReference>
<dbReference type="InterPro" id="IPR000160">
    <property type="entry name" value="GGDEF_dom"/>
</dbReference>
<feature type="transmembrane region" description="Helical" evidence="5">
    <location>
        <begin position="168"/>
        <end position="185"/>
    </location>
</feature>
<feature type="transmembrane region" description="Helical" evidence="5">
    <location>
        <begin position="206"/>
        <end position="227"/>
    </location>
</feature>
<keyword evidence="3 5" id="KW-1133">Transmembrane helix</keyword>
<evidence type="ECO:0000256" key="5">
    <source>
        <dbReference type="SAM" id="Phobius"/>
    </source>
</evidence>
<evidence type="ECO:0000256" key="2">
    <source>
        <dbReference type="ARBA" id="ARBA00022692"/>
    </source>
</evidence>
<feature type="transmembrane region" description="Helical" evidence="5">
    <location>
        <begin position="20"/>
        <end position="42"/>
    </location>
</feature>
<dbReference type="CDD" id="cd06225">
    <property type="entry name" value="HAMP"/>
    <property type="match status" value="1"/>
</dbReference>
<feature type="domain" description="EAL" evidence="6">
    <location>
        <begin position="797"/>
        <end position="1046"/>
    </location>
</feature>
<feature type="transmembrane region" description="Helical" evidence="5">
    <location>
        <begin position="141"/>
        <end position="162"/>
    </location>
</feature>
<comment type="subcellular location">
    <subcellularLocation>
        <location evidence="1">Membrane</location>
        <topology evidence="1">Multi-pass membrane protein</topology>
    </subcellularLocation>
</comment>
<feature type="transmembrane region" description="Helical" evidence="5">
    <location>
        <begin position="507"/>
        <end position="526"/>
    </location>
</feature>
<feature type="domain" description="HAMP" evidence="7">
    <location>
        <begin position="539"/>
        <end position="599"/>
    </location>
</feature>
<dbReference type="InterPro" id="IPR029787">
    <property type="entry name" value="Nucleotide_cyclase"/>
</dbReference>
<feature type="domain" description="GGDEF" evidence="8">
    <location>
        <begin position="656"/>
        <end position="788"/>
    </location>
</feature>
<feature type="transmembrane region" description="Helical" evidence="5">
    <location>
        <begin position="365"/>
        <end position="389"/>
    </location>
</feature>
<keyword evidence="4 5" id="KW-0472">Membrane</keyword>
<reference evidence="9 10" key="1">
    <citation type="submission" date="2019-02" db="EMBL/GenBank/DDBJ databases">
        <title>Hansschlegelia quercus sp. nov., a novel methylotrophic bacterium from buds of oak (Quercus robur L.).</title>
        <authorList>
            <person name="Agafonova N.V."/>
            <person name="Kaparullina E.N."/>
            <person name="Grouzdev D.S."/>
            <person name="Doronina N.V."/>
        </authorList>
    </citation>
    <scope>NUCLEOTIDE SEQUENCE [LARGE SCALE GENOMIC DNA]</scope>
    <source>
        <strain evidence="9 10">Dub</strain>
    </source>
</reference>
<protein>
    <submittedName>
        <fullName evidence="9">Amino acid permease</fullName>
    </submittedName>
</protein>
<organism evidence="9 10">
    <name type="scientific">Hansschlegelia quercus</name>
    <dbReference type="NCBI Taxonomy" id="2528245"/>
    <lineage>
        <taxon>Bacteria</taxon>
        <taxon>Pseudomonadati</taxon>
        <taxon>Pseudomonadota</taxon>
        <taxon>Alphaproteobacteria</taxon>
        <taxon>Hyphomicrobiales</taxon>
        <taxon>Methylopilaceae</taxon>
        <taxon>Hansschlegelia</taxon>
    </lineage>
</organism>
<dbReference type="RefSeq" id="WP_131003886.1">
    <property type="nucleotide sequence ID" value="NZ_JBHSZR010000001.1"/>
</dbReference>
<dbReference type="SMART" id="SM00304">
    <property type="entry name" value="HAMP"/>
    <property type="match status" value="1"/>
</dbReference>
<feature type="transmembrane region" description="Helical" evidence="5">
    <location>
        <begin position="54"/>
        <end position="73"/>
    </location>
</feature>
<feature type="transmembrane region" description="Helical" evidence="5">
    <location>
        <begin position="428"/>
        <end position="449"/>
    </location>
</feature>
<evidence type="ECO:0000256" key="3">
    <source>
        <dbReference type="ARBA" id="ARBA00022989"/>
    </source>
</evidence>
<dbReference type="Gene3D" id="6.10.340.10">
    <property type="match status" value="1"/>
</dbReference>
<dbReference type="Pfam" id="PF00990">
    <property type="entry name" value="GGDEF"/>
    <property type="match status" value="1"/>
</dbReference>
<dbReference type="Pfam" id="PF00672">
    <property type="entry name" value="HAMP"/>
    <property type="match status" value="1"/>
</dbReference>
<dbReference type="InterPro" id="IPR002293">
    <property type="entry name" value="AA/rel_permease1"/>
</dbReference>
<dbReference type="Gene3D" id="1.20.1740.10">
    <property type="entry name" value="Amino acid/polyamine transporter I"/>
    <property type="match status" value="1"/>
</dbReference>
<dbReference type="SMART" id="SM00267">
    <property type="entry name" value="GGDEF"/>
    <property type="match status" value="1"/>
</dbReference>
<name>A0A4Q9GID8_9HYPH</name>
<dbReference type="GO" id="GO:0022857">
    <property type="term" value="F:transmembrane transporter activity"/>
    <property type="evidence" value="ECO:0007669"/>
    <property type="project" value="InterPro"/>
</dbReference>
<gene>
    <name evidence="9" type="ORF">EYR15_12455</name>
</gene>
<dbReference type="CDD" id="cd01948">
    <property type="entry name" value="EAL"/>
    <property type="match status" value="1"/>
</dbReference>
<feature type="transmembrane region" description="Helical" evidence="5">
    <location>
        <begin position="279"/>
        <end position="304"/>
    </location>
</feature>
<dbReference type="PROSITE" id="PS50885">
    <property type="entry name" value="HAMP"/>
    <property type="match status" value="1"/>
</dbReference>
<dbReference type="InterPro" id="IPR043128">
    <property type="entry name" value="Rev_trsase/Diguanyl_cyclase"/>
</dbReference>
<dbReference type="GO" id="GO:0016020">
    <property type="term" value="C:membrane"/>
    <property type="evidence" value="ECO:0007669"/>
    <property type="project" value="UniProtKB-SubCell"/>
</dbReference>
<dbReference type="PROSITE" id="PS50883">
    <property type="entry name" value="EAL"/>
    <property type="match status" value="1"/>
</dbReference>
<evidence type="ECO:0000313" key="9">
    <source>
        <dbReference type="EMBL" id="TBN51723.1"/>
    </source>
</evidence>
<dbReference type="Gene3D" id="3.30.70.270">
    <property type="match status" value="1"/>
</dbReference>
<evidence type="ECO:0000256" key="1">
    <source>
        <dbReference type="ARBA" id="ARBA00004141"/>
    </source>
</evidence>
<evidence type="ECO:0000259" key="6">
    <source>
        <dbReference type="PROSITE" id="PS50883"/>
    </source>
</evidence>
<dbReference type="InterPro" id="IPR003660">
    <property type="entry name" value="HAMP_dom"/>
</dbReference>
<dbReference type="Pfam" id="PF00563">
    <property type="entry name" value="EAL"/>
    <property type="match status" value="1"/>
</dbReference>
<feature type="transmembrane region" description="Helical" evidence="5">
    <location>
        <begin position="247"/>
        <end position="267"/>
    </location>
</feature>
<feature type="transmembrane region" description="Helical" evidence="5">
    <location>
        <begin position="401"/>
        <end position="422"/>
    </location>
</feature>
<dbReference type="InterPro" id="IPR001633">
    <property type="entry name" value="EAL_dom"/>
</dbReference>
<dbReference type="PROSITE" id="PS50887">
    <property type="entry name" value="GGDEF"/>
    <property type="match status" value="1"/>
</dbReference>
<dbReference type="Gene3D" id="3.20.20.450">
    <property type="entry name" value="EAL domain"/>
    <property type="match status" value="1"/>
</dbReference>
<sequence length="1069" mass="114179">MSLPASDRVQPTPHPRTLGWIGTTALAMGGSNQSLFLMAALFAGQGSIPGQGSAAVPLLIVGLIVSWAAAPAWTELVLMWPNRVGGISAACAEAFKPYSPVLSALTGSCYWWGWVPTCGLTAVLSAAAIQQWYLPGLPVELVACALVAFFTVVNLCGIKWVVRLAVPVATASAGLALISSIGSVFSGSVDWRQATDFSLNSPFEGLFGDVTSIMAGLYLIGFAAPAFEAAACHVGETIDPDRNLPRAMFASGAMAGMYFFVLPVVWLGVVGPGPLGMQLALVLGPTFAPLLGGLGKSAAIWFMMMNMFHGTLQPLAGAARTLSQLSEDGLLPRFLAKRTSTDCPWAATLLTGGSATLFILSGYPLWFIAAANFTYLISICMPNVAAWLLRRDQPEAERPYRAPRGTIMLGVASAGFWLLTAVLGFQQFGLPTVLCGLALAYSGAALYAWRMMEDRRLQGLPLIPQTLHLKLTGAMLFVLVLDGAGYLLAVESVPHAQSTLATVLEDIFVVVALLTISVGLVLPGMITHSAEQVSEAARRLASGTLTDFSHAMAALGRGDLDAAHASVDIAPVRITSRDELGEMGHSFNILQDKVQDAAYGLDRARESLRAARTELMARHHEIAHLAHHDALTDLPNRTALSLRFESAIERAAADGGSFAVLSVDLDHFKEANDVFGHAAGDELLCAIADRLKLATDGSFIARVGGDEFIILSEGGDSELKAKELADRVFKAVSGDISVRGQQISISVSVGAALYPRDGSDVASLMANSDAALYRAKADGRRMLQVFDPEMDRQTRERYALQHDLRTAVAHQELLLHYQPQARIDGTICGFEALARWRHPKRGLVSPATFIPLAEQDGSIVEIGEWTLREACREAASWPSPLQIAVNLSPVQFRFGDLASLVHSILFDTGLAPGRLELEITEGVLIRDAQTALTILRRLKSLGVKIAMDDFGTGYASLASLQSFPFDKIKIDRSFVSGVAGNGQSAAIVRSILTLGAALGMPVIAEGVETEEELDFLRAEGCAEIQGYLLGKPQMIEIYAEQISGRGGRFDYREIKSPALLGRGKIKVGL</sequence>
<dbReference type="OrthoDB" id="7251575at2"/>
<dbReference type="SUPFAM" id="SSF55073">
    <property type="entry name" value="Nucleotide cyclase"/>
    <property type="match status" value="1"/>
</dbReference>
<evidence type="ECO:0000256" key="4">
    <source>
        <dbReference type="ARBA" id="ARBA00023136"/>
    </source>
</evidence>
<dbReference type="SUPFAM" id="SSF141868">
    <property type="entry name" value="EAL domain-like"/>
    <property type="match status" value="1"/>
</dbReference>
<keyword evidence="10" id="KW-1185">Reference proteome</keyword>
<dbReference type="Proteomes" id="UP000291613">
    <property type="component" value="Unassembled WGS sequence"/>
</dbReference>
<dbReference type="SMART" id="SM00052">
    <property type="entry name" value="EAL"/>
    <property type="match status" value="1"/>
</dbReference>
<comment type="caution">
    <text evidence="9">The sequence shown here is derived from an EMBL/GenBank/DDBJ whole genome shotgun (WGS) entry which is preliminary data.</text>
</comment>
<proteinExistence type="predicted"/>